<reference evidence="1 2" key="1">
    <citation type="submission" date="2018-02" db="EMBL/GenBank/DDBJ databases">
        <title>Solimicrobium silvestre gen. nov., sp. nov., isolated from alpine forest soil.</title>
        <authorList>
            <person name="Margesin R."/>
            <person name="Albuquerque L."/>
            <person name="Zhang D.-C."/>
            <person name="Froufe H.J.C."/>
            <person name="Severino R."/>
            <person name="Roxo I."/>
            <person name="Egas C."/>
            <person name="Da Costa M.S."/>
        </authorList>
    </citation>
    <scope>NUCLEOTIDE SEQUENCE [LARGE SCALE GENOMIC DNA]</scope>
    <source>
        <strain evidence="1 2">S20-91</strain>
    </source>
</reference>
<comment type="caution">
    <text evidence="1">The sequence shown here is derived from an EMBL/GenBank/DDBJ whole genome shotgun (WGS) entry which is preliminary data.</text>
</comment>
<protein>
    <submittedName>
        <fullName evidence="1">Uncharacterized protein</fullName>
    </submittedName>
</protein>
<dbReference type="AlphaFoldDB" id="A0A2S9H1K6"/>
<evidence type="ECO:0000313" key="1">
    <source>
        <dbReference type="EMBL" id="PRC93848.1"/>
    </source>
</evidence>
<evidence type="ECO:0000313" key="2">
    <source>
        <dbReference type="Proteomes" id="UP000237839"/>
    </source>
</evidence>
<organism evidence="1 2">
    <name type="scientific">Solimicrobium silvestre</name>
    <dbReference type="NCBI Taxonomy" id="2099400"/>
    <lineage>
        <taxon>Bacteria</taxon>
        <taxon>Pseudomonadati</taxon>
        <taxon>Pseudomonadota</taxon>
        <taxon>Betaproteobacteria</taxon>
        <taxon>Burkholderiales</taxon>
        <taxon>Oxalobacteraceae</taxon>
        <taxon>Solimicrobium</taxon>
    </lineage>
</organism>
<accession>A0A2S9H1K6</accession>
<gene>
    <name evidence="1" type="ORF">S2091_1457</name>
</gene>
<keyword evidence="2" id="KW-1185">Reference proteome</keyword>
<sequence length="70" mass="7942">MTSIVVANKVIKYRVPNVFLANKGDFKKCEDKLMREENPENVFNYVSLFLPRLLESKQAGGNAIINSPKN</sequence>
<name>A0A2S9H1K6_9BURK</name>
<dbReference type="EMBL" id="PUGF01000005">
    <property type="protein sequence ID" value="PRC93848.1"/>
    <property type="molecule type" value="Genomic_DNA"/>
</dbReference>
<dbReference type="RefSeq" id="WP_105531129.1">
    <property type="nucleotide sequence ID" value="NZ_PUGF01000005.1"/>
</dbReference>
<proteinExistence type="predicted"/>
<dbReference type="Proteomes" id="UP000237839">
    <property type="component" value="Unassembled WGS sequence"/>
</dbReference>